<evidence type="ECO:0000256" key="3">
    <source>
        <dbReference type="SAM" id="MobiDB-lite"/>
    </source>
</evidence>
<name>A0A5K3EPE1_MESCO</name>
<dbReference type="PANTHER" id="PTHR10110">
    <property type="entry name" value="SODIUM/HYDROGEN EXCHANGER"/>
    <property type="match status" value="1"/>
</dbReference>
<dbReference type="GO" id="GO:0098719">
    <property type="term" value="P:sodium ion import across plasma membrane"/>
    <property type="evidence" value="ECO:0007669"/>
    <property type="project" value="TreeGrafter"/>
</dbReference>
<keyword evidence="4" id="KW-0472">Membrane</keyword>
<dbReference type="InterPro" id="IPR018422">
    <property type="entry name" value="Cation/H_exchanger_CPA1"/>
</dbReference>
<organism evidence="5">
    <name type="scientific">Mesocestoides corti</name>
    <name type="common">Flatworm</name>
    <dbReference type="NCBI Taxonomy" id="53468"/>
    <lineage>
        <taxon>Eukaryota</taxon>
        <taxon>Metazoa</taxon>
        <taxon>Spiralia</taxon>
        <taxon>Lophotrochozoa</taxon>
        <taxon>Platyhelminthes</taxon>
        <taxon>Cestoda</taxon>
        <taxon>Eucestoda</taxon>
        <taxon>Cyclophyllidea</taxon>
        <taxon>Mesocestoididae</taxon>
        <taxon>Mesocestoides</taxon>
    </lineage>
</organism>
<reference evidence="5" key="1">
    <citation type="submission" date="2019-11" db="UniProtKB">
        <authorList>
            <consortium name="WormBaseParasite"/>
        </authorList>
    </citation>
    <scope>IDENTIFICATION</scope>
</reference>
<protein>
    <submittedName>
        <fullName evidence="5">Na_H_Exchanger domain-containing protein</fullName>
    </submittedName>
</protein>
<evidence type="ECO:0000256" key="2">
    <source>
        <dbReference type="ARBA" id="ARBA00023065"/>
    </source>
</evidence>
<keyword evidence="2" id="KW-0406">Ion transport</keyword>
<feature type="region of interest" description="Disordered" evidence="3">
    <location>
        <begin position="335"/>
        <end position="359"/>
    </location>
</feature>
<accession>A0A5K3EPE1</accession>
<dbReference type="GO" id="GO:0015385">
    <property type="term" value="F:sodium:proton antiporter activity"/>
    <property type="evidence" value="ECO:0007669"/>
    <property type="project" value="InterPro"/>
</dbReference>
<sequence>VADSLIFLYVGFSIASHELNWQTAFVAWTTILCICSRFVFVFMASFLANYFLWTSQKITLGMMFFISYGGFKGSVAHALVEIVSNETASAIGIPLPVMRCTVVFINLFYVLFIGLTMTPLLRIYKFLSSEPVRLSLFETLNGRVITSACHAMSDIVGYHHSALQAKLEELYRRYFRPLLLRDPNKHDEIADVYADIALALHHASVARDRSSVQFHLRQLRPQLKKAFYLQQQGVFKPLHHVSLHHIDFISEPTDMSAGGQNDLSLARPTPTHAPAFSYETSRGISSPESTEWEEAQEESYHDALCEKEVIVNSIQQPRGTKRNVTRHSWKQKACCTSKANLESPEPETNSADEVPEGDVGATDDCRGGGGGGVRAGDEEEGLFRQILSRHNRHTYVFDETAYAERVQQSIQSKHRALKLHHFHKT</sequence>
<dbReference type="GO" id="GO:0015386">
    <property type="term" value="F:potassium:proton antiporter activity"/>
    <property type="evidence" value="ECO:0007669"/>
    <property type="project" value="TreeGrafter"/>
</dbReference>
<dbReference type="WBParaSite" id="MCU_002061-RA">
    <property type="protein sequence ID" value="MCU_002061-RA"/>
    <property type="gene ID" value="MCU_002061"/>
</dbReference>
<keyword evidence="4" id="KW-1133">Transmembrane helix</keyword>
<feature type="transmembrane region" description="Helical" evidence="4">
    <location>
        <begin position="103"/>
        <end position="124"/>
    </location>
</feature>
<dbReference type="GO" id="GO:0051453">
    <property type="term" value="P:regulation of intracellular pH"/>
    <property type="evidence" value="ECO:0007669"/>
    <property type="project" value="TreeGrafter"/>
</dbReference>
<dbReference type="GO" id="GO:0005886">
    <property type="term" value="C:plasma membrane"/>
    <property type="evidence" value="ECO:0007669"/>
    <property type="project" value="TreeGrafter"/>
</dbReference>
<feature type="transmembrane region" description="Helical" evidence="4">
    <location>
        <begin position="25"/>
        <end position="52"/>
    </location>
</feature>
<keyword evidence="4" id="KW-0812">Transmembrane</keyword>
<evidence type="ECO:0000256" key="4">
    <source>
        <dbReference type="SAM" id="Phobius"/>
    </source>
</evidence>
<proteinExistence type="predicted"/>
<dbReference type="AlphaFoldDB" id="A0A5K3EPE1"/>
<keyword evidence="1" id="KW-0813">Transport</keyword>
<dbReference type="PANTHER" id="PTHR10110:SF126">
    <property type="entry name" value="NA(+)_H(+) EXCHANGER PROTEIN 7"/>
    <property type="match status" value="1"/>
</dbReference>
<evidence type="ECO:0000256" key="1">
    <source>
        <dbReference type="ARBA" id="ARBA00022448"/>
    </source>
</evidence>
<evidence type="ECO:0000313" key="5">
    <source>
        <dbReference type="WBParaSite" id="MCU_002061-RA"/>
    </source>
</evidence>